<dbReference type="Proteomes" id="UP001432166">
    <property type="component" value="Chromosome"/>
</dbReference>
<organism evidence="2 3">
    <name type="scientific">Streptomyces tauricus</name>
    <dbReference type="NCBI Taxonomy" id="68274"/>
    <lineage>
        <taxon>Bacteria</taxon>
        <taxon>Bacillati</taxon>
        <taxon>Actinomycetota</taxon>
        <taxon>Actinomycetes</taxon>
        <taxon>Kitasatosporales</taxon>
        <taxon>Streptomycetaceae</taxon>
        <taxon>Streptomyces</taxon>
        <taxon>Streptomyces aurantiacus group</taxon>
    </lineage>
</organism>
<evidence type="ECO:0000313" key="3">
    <source>
        <dbReference type="Proteomes" id="UP001432166"/>
    </source>
</evidence>
<dbReference type="EMBL" id="CP108133">
    <property type="protein sequence ID" value="WTP46891.1"/>
    <property type="molecule type" value="Genomic_DNA"/>
</dbReference>
<dbReference type="Pfam" id="PF12728">
    <property type="entry name" value="HTH_17"/>
    <property type="match status" value="1"/>
</dbReference>
<sequence>MLLTTGQAAEELGCAVTTFRRLVRAEVLPGLGRRGVRVMVPLEAVQALQARQTASLHRLPVSELAVLRVDVARPVQERDRRWIGFAASLPPADLLKALRGWWRCDAASVAAAGVLPVTLSGYVVAVLTGLEEWERDDQGRHAFPRARLAGYVTDLVTPVTQVTAESEADRKLADLLVGTRLASHSGGAIAYVPTRTTD</sequence>
<name>A0ABZ1J8P5_9ACTN</name>
<accession>A0ABZ1J8P5</accession>
<gene>
    <name evidence="2" type="ORF">OG288_00185</name>
</gene>
<protein>
    <submittedName>
        <fullName evidence="2">Helix-turn-helix domain-containing protein</fullName>
    </submittedName>
</protein>
<dbReference type="InterPro" id="IPR041657">
    <property type="entry name" value="HTH_17"/>
</dbReference>
<evidence type="ECO:0000313" key="2">
    <source>
        <dbReference type="EMBL" id="WTP46891.1"/>
    </source>
</evidence>
<evidence type="ECO:0000259" key="1">
    <source>
        <dbReference type="Pfam" id="PF12728"/>
    </source>
</evidence>
<proteinExistence type="predicted"/>
<dbReference type="RefSeq" id="WP_328936290.1">
    <property type="nucleotide sequence ID" value="NZ_CP108133.1"/>
</dbReference>
<reference evidence="2" key="1">
    <citation type="submission" date="2022-10" db="EMBL/GenBank/DDBJ databases">
        <title>The complete genomes of actinobacterial strains from the NBC collection.</title>
        <authorList>
            <person name="Joergensen T.S."/>
            <person name="Alvarez Arevalo M."/>
            <person name="Sterndorff E.B."/>
            <person name="Faurdal D."/>
            <person name="Vuksanovic O."/>
            <person name="Mourched A.-S."/>
            <person name="Charusanti P."/>
            <person name="Shaw S."/>
            <person name="Blin K."/>
            <person name="Weber T."/>
        </authorList>
    </citation>
    <scope>NUCLEOTIDE SEQUENCE</scope>
    <source>
        <strain evidence="2">NBC_00189</strain>
    </source>
</reference>
<feature type="domain" description="Helix-turn-helix" evidence="1">
    <location>
        <begin position="2"/>
        <end position="52"/>
    </location>
</feature>
<keyword evidence="3" id="KW-1185">Reference proteome</keyword>